<comment type="caution">
    <text evidence="4">The sequence shown here is derived from an EMBL/GenBank/DDBJ whole genome shotgun (WGS) entry which is preliminary data.</text>
</comment>
<dbReference type="OrthoDB" id="9798857at2"/>
<dbReference type="InterPro" id="IPR050624">
    <property type="entry name" value="HTH-type_Tx_Regulator"/>
</dbReference>
<dbReference type="InterPro" id="IPR001647">
    <property type="entry name" value="HTH_TetR"/>
</dbReference>
<gene>
    <name evidence="4" type="ORF">CKF59_05615</name>
</gene>
<evidence type="ECO:0000313" key="5">
    <source>
        <dbReference type="Proteomes" id="UP000265964"/>
    </source>
</evidence>
<name>A0A3A1YDY9_9GAMM</name>
<sequence>MFDSISPPLELQNQRVDLRVAKTHRLVRQALLQLLATHEYSEIRVEDILQEALVNRATFYKYYSCKDDLVGKMIAAVKHNINQIIDKRIQYANLNEFLDHYLPALYALRYEILSLWKVNTPRHHLRKDMIKMVEARFKYLSQLAFPKQKEEDLNLQAYMFSHLAIDVMEYLLKQNTLPALHNIPQHLEQIIVMMQCNFNEIPTTKI</sequence>
<dbReference type="AlphaFoldDB" id="A0A3A1YDY9"/>
<dbReference type="Pfam" id="PF00440">
    <property type="entry name" value="TetR_N"/>
    <property type="match status" value="1"/>
</dbReference>
<accession>A0A3A1YDY9</accession>
<proteinExistence type="predicted"/>
<dbReference type="PROSITE" id="PS50977">
    <property type="entry name" value="HTH_TETR_2"/>
    <property type="match status" value="1"/>
</dbReference>
<organism evidence="4 5">
    <name type="scientific">Psittacicella gerlachiana</name>
    <dbReference type="NCBI Taxonomy" id="2028574"/>
    <lineage>
        <taxon>Bacteria</taxon>
        <taxon>Pseudomonadati</taxon>
        <taxon>Pseudomonadota</taxon>
        <taxon>Gammaproteobacteria</taxon>
        <taxon>Pasteurellales</taxon>
        <taxon>Psittacicellaceae</taxon>
        <taxon>Psittacicella</taxon>
    </lineage>
</organism>
<protein>
    <recommendedName>
        <fullName evidence="3">HTH tetR-type domain-containing protein</fullName>
    </recommendedName>
</protein>
<keyword evidence="1 2" id="KW-0238">DNA-binding</keyword>
<evidence type="ECO:0000313" key="4">
    <source>
        <dbReference type="EMBL" id="RIY34347.1"/>
    </source>
</evidence>
<dbReference type="EMBL" id="NRJF01000167">
    <property type="protein sequence ID" value="RIY34347.1"/>
    <property type="molecule type" value="Genomic_DNA"/>
</dbReference>
<dbReference type="Proteomes" id="UP000265964">
    <property type="component" value="Unassembled WGS sequence"/>
</dbReference>
<dbReference type="InterPro" id="IPR009057">
    <property type="entry name" value="Homeodomain-like_sf"/>
</dbReference>
<evidence type="ECO:0000259" key="3">
    <source>
        <dbReference type="PROSITE" id="PS50977"/>
    </source>
</evidence>
<dbReference type="SUPFAM" id="SSF46689">
    <property type="entry name" value="Homeodomain-like"/>
    <property type="match status" value="1"/>
</dbReference>
<keyword evidence="5" id="KW-1185">Reference proteome</keyword>
<feature type="DNA-binding region" description="H-T-H motif" evidence="2">
    <location>
        <begin position="44"/>
        <end position="63"/>
    </location>
</feature>
<evidence type="ECO:0000256" key="2">
    <source>
        <dbReference type="PROSITE-ProRule" id="PRU00335"/>
    </source>
</evidence>
<feature type="domain" description="HTH tetR-type" evidence="3">
    <location>
        <begin position="21"/>
        <end position="81"/>
    </location>
</feature>
<evidence type="ECO:0000256" key="1">
    <source>
        <dbReference type="ARBA" id="ARBA00023125"/>
    </source>
</evidence>
<reference evidence="4 5" key="1">
    <citation type="submission" date="2017-08" db="EMBL/GenBank/DDBJ databases">
        <title>Reclassification of Bisgaard taxon 37 and 44.</title>
        <authorList>
            <person name="Christensen H."/>
        </authorList>
    </citation>
    <scope>NUCLEOTIDE SEQUENCE [LARGE SCALE GENOMIC DNA]</scope>
    <source>
        <strain evidence="4 5">EEAB3T1</strain>
    </source>
</reference>
<dbReference type="PANTHER" id="PTHR43479">
    <property type="entry name" value="ACREF/ENVCD OPERON REPRESSOR-RELATED"/>
    <property type="match status" value="1"/>
</dbReference>
<dbReference type="Gene3D" id="1.10.357.10">
    <property type="entry name" value="Tetracycline Repressor, domain 2"/>
    <property type="match status" value="1"/>
</dbReference>
<dbReference type="RefSeq" id="WP_119534982.1">
    <property type="nucleotide sequence ID" value="NZ_NRJF01000167.1"/>
</dbReference>
<dbReference type="PANTHER" id="PTHR43479:SF11">
    <property type="entry name" value="ACREF_ENVCD OPERON REPRESSOR-RELATED"/>
    <property type="match status" value="1"/>
</dbReference>
<dbReference type="GO" id="GO:0003677">
    <property type="term" value="F:DNA binding"/>
    <property type="evidence" value="ECO:0007669"/>
    <property type="project" value="UniProtKB-UniRule"/>
</dbReference>